<dbReference type="InterPro" id="IPR051100">
    <property type="entry name" value="DnaJ_subfamily_B/C"/>
</dbReference>
<evidence type="ECO:0000259" key="1">
    <source>
        <dbReference type="PROSITE" id="PS50076"/>
    </source>
</evidence>
<dbReference type="RefSeq" id="XP_068366558.1">
    <property type="nucleotide sequence ID" value="XM_068498950.1"/>
</dbReference>
<accession>A0A1J4KUS7</accession>
<organism evidence="2 3">
    <name type="scientific">Tritrichomonas foetus</name>
    <dbReference type="NCBI Taxonomy" id="1144522"/>
    <lineage>
        <taxon>Eukaryota</taxon>
        <taxon>Metamonada</taxon>
        <taxon>Parabasalia</taxon>
        <taxon>Tritrichomonadida</taxon>
        <taxon>Tritrichomonadidae</taxon>
        <taxon>Tritrichomonas</taxon>
    </lineage>
</organism>
<dbReference type="EMBL" id="MLAK01000526">
    <property type="protein sequence ID" value="OHT13422.1"/>
    <property type="molecule type" value="Genomic_DNA"/>
</dbReference>
<dbReference type="GeneID" id="94833654"/>
<dbReference type="PROSITE" id="PS50076">
    <property type="entry name" value="DNAJ_2"/>
    <property type="match status" value="1"/>
</dbReference>
<proteinExistence type="predicted"/>
<dbReference type="GO" id="GO:0071218">
    <property type="term" value="P:cellular response to misfolded protein"/>
    <property type="evidence" value="ECO:0007669"/>
    <property type="project" value="TreeGrafter"/>
</dbReference>
<dbReference type="CDD" id="cd06257">
    <property type="entry name" value="DnaJ"/>
    <property type="match status" value="1"/>
</dbReference>
<dbReference type="InterPro" id="IPR001623">
    <property type="entry name" value="DnaJ_domain"/>
</dbReference>
<dbReference type="Gene3D" id="1.10.287.110">
    <property type="entry name" value="DnaJ domain"/>
    <property type="match status" value="1"/>
</dbReference>
<reference evidence="2" key="1">
    <citation type="submission" date="2016-10" db="EMBL/GenBank/DDBJ databases">
        <authorList>
            <person name="Benchimol M."/>
            <person name="Almeida L.G."/>
            <person name="Vasconcelos A.T."/>
            <person name="Perreira-Neves A."/>
            <person name="Rosa I.A."/>
            <person name="Tasca T."/>
            <person name="Bogo M.R."/>
            <person name="de Souza W."/>
        </authorList>
    </citation>
    <scope>NUCLEOTIDE SEQUENCE [LARGE SCALE GENOMIC DNA]</scope>
    <source>
        <strain evidence="2">K</strain>
    </source>
</reference>
<gene>
    <name evidence="2" type="ORF">TRFO_16402</name>
</gene>
<dbReference type="PANTHER" id="PTHR43908:SF3">
    <property type="entry name" value="AT29763P-RELATED"/>
    <property type="match status" value="1"/>
</dbReference>
<keyword evidence="3" id="KW-1185">Reference proteome</keyword>
<name>A0A1J4KUS7_9EUKA</name>
<dbReference type="Pfam" id="PF00226">
    <property type="entry name" value="DnaJ"/>
    <property type="match status" value="1"/>
</dbReference>
<evidence type="ECO:0000313" key="2">
    <source>
        <dbReference type="EMBL" id="OHT13422.1"/>
    </source>
</evidence>
<sequence>MIMSICLKKFVKGQIFLFASMTDDTIIMTDDDDEVQRIIHETNLYKILKIDQTANKQIITRNYRKIAQAVHPDRCKSDKASEAFQKVSHACQTLINDEKRKNYDISIDRLPQQQEASNHGQTDFDDEMTPEEFFTCLNSDESKLSRINRKIKGAKAKKVNSAQNKKEPQGKGKPFAFIIKIIITFIIFAFTNPEDVRHVYEFIVMLFFNPISKDSLQGVLSFSPQNQGQTMKLNCKKYGVSYYIPSWWVNSIGQDIIVKNRNKLNHIAEEMYVEELIIQCELEKNQLGKEGPKCAKMRKIVVV</sequence>
<dbReference type="OrthoDB" id="442087at2759"/>
<dbReference type="VEuPathDB" id="TrichDB:TRFO_16402"/>
<dbReference type="Proteomes" id="UP000179807">
    <property type="component" value="Unassembled WGS sequence"/>
</dbReference>
<dbReference type="GO" id="GO:0005789">
    <property type="term" value="C:endoplasmic reticulum membrane"/>
    <property type="evidence" value="ECO:0007669"/>
    <property type="project" value="TreeGrafter"/>
</dbReference>
<dbReference type="PRINTS" id="PR00625">
    <property type="entry name" value="JDOMAIN"/>
</dbReference>
<dbReference type="AlphaFoldDB" id="A0A1J4KUS7"/>
<dbReference type="InterPro" id="IPR036869">
    <property type="entry name" value="J_dom_sf"/>
</dbReference>
<evidence type="ECO:0000313" key="3">
    <source>
        <dbReference type="Proteomes" id="UP000179807"/>
    </source>
</evidence>
<feature type="domain" description="J" evidence="1">
    <location>
        <begin position="43"/>
        <end position="107"/>
    </location>
</feature>
<dbReference type="SUPFAM" id="SSF46565">
    <property type="entry name" value="Chaperone J-domain"/>
    <property type="match status" value="1"/>
</dbReference>
<comment type="caution">
    <text evidence="2">The sequence shown here is derived from an EMBL/GenBank/DDBJ whole genome shotgun (WGS) entry which is preliminary data.</text>
</comment>
<dbReference type="GO" id="GO:0030544">
    <property type="term" value="F:Hsp70 protein binding"/>
    <property type="evidence" value="ECO:0007669"/>
    <property type="project" value="TreeGrafter"/>
</dbReference>
<dbReference type="PANTHER" id="PTHR43908">
    <property type="entry name" value="AT29763P-RELATED"/>
    <property type="match status" value="1"/>
</dbReference>
<protein>
    <recommendedName>
        <fullName evidence="1">J domain-containing protein</fullName>
    </recommendedName>
</protein>
<dbReference type="SMART" id="SM00271">
    <property type="entry name" value="DnaJ"/>
    <property type="match status" value="1"/>
</dbReference>